<reference evidence="1 2" key="1">
    <citation type="submission" date="2019-05" db="EMBL/GenBank/DDBJ databases">
        <title>Another draft genome of Portunus trituberculatus and its Hox gene families provides insights of decapod evolution.</title>
        <authorList>
            <person name="Jeong J.-H."/>
            <person name="Song I."/>
            <person name="Kim S."/>
            <person name="Choi T."/>
            <person name="Kim D."/>
            <person name="Ryu S."/>
            <person name="Kim W."/>
        </authorList>
    </citation>
    <scope>NUCLEOTIDE SEQUENCE [LARGE SCALE GENOMIC DNA]</scope>
    <source>
        <tissue evidence="1">Muscle</tissue>
    </source>
</reference>
<protein>
    <submittedName>
        <fullName evidence="1">Uncharacterized protein</fullName>
    </submittedName>
</protein>
<name>A0A5B7F063_PORTR</name>
<gene>
    <name evidence="1" type="ORF">E2C01_033454</name>
</gene>
<evidence type="ECO:0000313" key="2">
    <source>
        <dbReference type="Proteomes" id="UP000324222"/>
    </source>
</evidence>
<sequence>MKTVLQKFILAVSSLNPSIDTWRRAIPCSINARRLSVEKCSGQGGAEKQALRLAWSGDGQQHHDVSRCGGSQGLHQTTPRSPFRRCPSCNSYLLTSCSCTSIQSKGLHRHERIISLYSCTPLYFASSHYHRYQRSRLR</sequence>
<accession>A0A5B7F063</accession>
<dbReference type="AlphaFoldDB" id="A0A5B7F063"/>
<proteinExistence type="predicted"/>
<organism evidence="1 2">
    <name type="scientific">Portunus trituberculatus</name>
    <name type="common">Swimming crab</name>
    <name type="synonym">Neptunus trituberculatus</name>
    <dbReference type="NCBI Taxonomy" id="210409"/>
    <lineage>
        <taxon>Eukaryota</taxon>
        <taxon>Metazoa</taxon>
        <taxon>Ecdysozoa</taxon>
        <taxon>Arthropoda</taxon>
        <taxon>Crustacea</taxon>
        <taxon>Multicrustacea</taxon>
        <taxon>Malacostraca</taxon>
        <taxon>Eumalacostraca</taxon>
        <taxon>Eucarida</taxon>
        <taxon>Decapoda</taxon>
        <taxon>Pleocyemata</taxon>
        <taxon>Brachyura</taxon>
        <taxon>Eubrachyura</taxon>
        <taxon>Portunoidea</taxon>
        <taxon>Portunidae</taxon>
        <taxon>Portuninae</taxon>
        <taxon>Portunus</taxon>
    </lineage>
</organism>
<comment type="caution">
    <text evidence="1">The sequence shown here is derived from an EMBL/GenBank/DDBJ whole genome shotgun (WGS) entry which is preliminary data.</text>
</comment>
<evidence type="ECO:0000313" key="1">
    <source>
        <dbReference type="EMBL" id="MPC39902.1"/>
    </source>
</evidence>
<dbReference type="Proteomes" id="UP000324222">
    <property type="component" value="Unassembled WGS sequence"/>
</dbReference>
<keyword evidence="2" id="KW-1185">Reference proteome</keyword>
<dbReference type="EMBL" id="VSRR010004513">
    <property type="protein sequence ID" value="MPC39902.1"/>
    <property type="molecule type" value="Genomic_DNA"/>
</dbReference>